<reference evidence="1 2" key="1">
    <citation type="journal article" date="2016" name="Arch. Virol.">
        <title>Genome sequence of a cluster A13 mycobacteriophage detected in Mycobacterium phlei over a half century ago.</title>
        <authorList>
            <person name="Marton S."/>
            <person name="Feher E."/>
            <person name="Horvath B."/>
            <person name="Haber K."/>
            <person name="Somogyi P."/>
            <person name="Minarovits J."/>
            <person name="Banyai K."/>
        </authorList>
    </citation>
    <scope>NUCLEOTIDE SEQUENCE [LARGE SCALE GENOMIC DNA]</scope>
</reference>
<accession>A0A0N9BDQ1</accession>
<keyword evidence="2" id="KW-1185">Reference proteome</keyword>
<dbReference type="Proteomes" id="UP000203948">
    <property type="component" value="Segment"/>
</dbReference>
<dbReference type="KEGG" id="vg:26517061"/>
<evidence type="ECO:0000313" key="2">
    <source>
        <dbReference type="Proteomes" id="UP000203948"/>
    </source>
</evidence>
<dbReference type="GeneID" id="26517061"/>
<evidence type="ECO:0008006" key="3">
    <source>
        <dbReference type="Google" id="ProtNLM"/>
    </source>
</evidence>
<dbReference type="OrthoDB" id="23763at10239"/>
<proteinExistence type="predicted"/>
<protein>
    <recommendedName>
        <fullName evidence="3">Head-to-tail connector protein</fullName>
    </recommendedName>
</protein>
<evidence type="ECO:0000313" key="1">
    <source>
        <dbReference type="EMBL" id="ALA48127.1"/>
    </source>
</evidence>
<name>A0A0N9BDQ1_9CAUD</name>
<sequence>MIDPSAKQPKAPYPPGFIVAVKPEQVNPKGCKHEATPPVCNCAHDWRITWGNVERRDS</sequence>
<dbReference type="EMBL" id="KT206225">
    <property type="protein sequence ID" value="ALA48127.1"/>
    <property type="molecule type" value="Genomic_DNA"/>
</dbReference>
<organism evidence="1 2">
    <name type="scientific">Mycobacterium phage Phlei</name>
    <dbReference type="NCBI Taxonomy" id="1690684"/>
    <lineage>
        <taxon>Viruses</taxon>
        <taxon>Duplodnaviria</taxon>
        <taxon>Heunggongvirae</taxon>
        <taxon>Uroviricota</taxon>
        <taxon>Caudoviricetes</taxon>
        <taxon>Phleivirus</taxon>
        <taxon>Phleivirus Phlei</taxon>
    </lineage>
</organism>
<dbReference type="RefSeq" id="YP_009188008.1">
    <property type="nucleotide sequence ID" value="NC_028662.1"/>
</dbReference>